<evidence type="ECO:0000313" key="1">
    <source>
        <dbReference type="EMBL" id="KAK2146374.1"/>
    </source>
</evidence>
<accession>A0AAD9J4P5</accession>
<dbReference type="EMBL" id="JAODUP010000613">
    <property type="protein sequence ID" value="KAK2146374.1"/>
    <property type="molecule type" value="Genomic_DNA"/>
</dbReference>
<dbReference type="Proteomes" id="UP001208570">
    <property type="component" value="Unassembled WGS sequence"/>
</dbReference>
<protein>
    <submittedName>
        <fullName evidence="1">Uncharacterized protein</fullName>
    </submittedName>
</protein>
<sequence length="51" mass="5916">FLDRNRDIALRTPQTTSIQRAICFNRVKVADLYDCLFSIIFSDNTRLIPPS</sequence>
<proteinExistence type="predicted"/>
<feature type="non-terminal residue" evidence="1">
    <location>
        <position position="1"/>
    </location>
</feature>
<keyword evidence="2" id="KW-1185">Reference proteome</keyword>
<comment type="caution">
    <text evidence="1">The sequence shown here is derived from an EMBL/GenBank/DDBJ whole genome shotgun (WGS) entry which is preliminary data.</text>
</comment>
<evidence type="ECO:0000313" key="2">
    <source>
        <dbReference type="Proteomes" id="UP001208570"/>
    </source>
</evidence>
<name>A0AAD9J4P5_9ANNE</name>
<gene>
    <name evidence="1" type="ORF">LSH36_613g01034</name>
</gene>
<reference evidence="1" key="1">
    <citation type="journal article" date="2023" name="Mol. Biol. Evol.">
        <title>Third-Generation Sequencing Reveals the Adaptive Role of the Epigenome in Three Deep-Sea Polychaetes.</title>
        <authorList>
            <person name="Perez M."/>
            <person name="Aroh O."/>
            <person name="Sun Y."/>
            <person name="Lan Y."/>
            <person name="Juniper S.K."/>
            <person name="Young C.R."/>
            <person name="Angers B."/>
            <person name="Qian P.Y."/>
        </authorList>
    </citation>
    <scope>NUCLEOTIDE SEQUENCE</scope>
    <source>
        <strain evidence="1">P08H-3</strain>
    </source>
</reference>
<dbReference type="AlphaFoldDB" id="A0AAD9J4P5"/>
<organism evidence="1 2">
    <name type="scientific">Paralvinella palmiformis</name>
    <dbReference type="NCBI Taxonomy" id="53620"/>
    <lineage>
        <taxon>Eukaryota</taxon>
        <taxon>Metazoa</taxon>
        <taxon>Spiralia</taxon>
        <taxon>Lophotrochozoa</taxon>
        <taxon>Annelida</taxon>
        <taxon>Polychaeta</taxon>
        <taxon>Sedentaria</taxon>
        <taxon>Canalipalpata</taxon>
        <taxon>Terebellida</taxon>
        <taxon>Terebelliformia</taxon>
        <taxon>Alvinellidae</taxon>
        <taxon>Paralvinella</taxon>
    </lineage>
</organism>